<evidence type="ECO:0000256" key="2">
    <source>
        <dbReference type="ARBA" id="ARBA00022723"/>
    </source>
</evidence>
<dbReference type="InterPro" id="IPR051607">
    <property type="entry name" value="Metallo-dep_hydrolases"/>
</dbReference>
<dbReference type="InterPro" id="IPR032466">
    <property type="entry name" value="Metal_Hydrolase"/>
</dbReference>
<keyword evidence="3" id="KW-0378">Hydrolase</keyword>
<dbReference type="AlphaFoldDB" id="A0AAD5Y7X2"/>
<reference evidence="6" key="1">
    <citation type="submission" date="2020-05" db="EMBL/GenBank/DDBJ databases">
        <title>Phylogenomic resolution of chytrid fungi.</title>
        <authorList>
            <person name="Stajich J.E."/>
            <person name="Amses K."/>
            <person name="Simmons R."/>
            <person name="Seto K."/>
            <person name="Myers J."/>
            <person name="Bonds A."/>
            <person name="Quandt C.A."/>
            <person name="Barry K."/>
            <person name="Liu P."/>
            <person name="Grigoriev I."/>
            <person name="Longcore J.E."/>
            <person name="James T.Y."/>
        </authorList>
    </citation>
    <scope>NUCLEOTIDE SEQUENCE</scope>
    <source>
        <strain evidence="6">PLAUS21</strain>
    </source>
</reference>
<name>A0AAD5Y7X2_9FUNG</name>
<evidence type="ECO:0000259" key="5">
    <source>
        <dbReference type="Pfam" id="PF01979"/>
    </source>
</evidence>
<proteinExistence type="predicted"/>
<evidence type="ECO:0000256" key="3">
    <source>
        <dbReference type="ARBA" id="ARBA00022801"/>
    </source>
</evidence>
<organism evidence="6 7">
    <name type="scientific">Boothiomyces macroporosus</name>
    <dbReference type="NCBI Taxonomy" id="261099"/>
    <lineage>
        <taxon>Eukaryota</taxon>
        <taxon>Fungi</taxon>
        <taxon>Fungi incertae sedis</taxon>
        <taxon>Chytridiomycota</taxon>
        <taxon>Chytridiomycota incertae sedis</taxon>
        <taxon>Chytridiomycetes</taxon>
        <taxon>Rhizophydiales</taxon>
        <taxon>Terramycetaceae</taxon>
        <taxon>Boothiomyces</taxon>
    </lineage>
</organism>
<dbReference type="Proteomes" id="UP001210925">
    <property type="component" value="Unassembled WGS sequence"/>
</dbReference>
<dbReference type="GO" id="GO:0008892">
    <property type="term" value="F:guanine deaminase activity"/>
    <property type="evidence" value="ECO:0007669"/>
    <property type="project" value="TreeGrafter"/>
</dbReference>
<evidence type="ECO:0000256" key="4">
    <source>
        <dbReference type="ARBA" id="ARBA00022833"/>
    </source>
</evidence>
<dbReference type="GO" id="GO:0046098">
    <property type="term" value="P:guanine metabolic process"/>
    <property type="evidence" value="ECO:0007669"/>
    <property type="project" value="TreeGrafter"/>
</dbReference>
<keyword evidence="7" id="KW-1185">Reference proteome</keyword>
<sequence length="342" mass="38297">MGVLILSESQFLIPGLVDTHIHGPQYVFTGTGYDLTLLKWLETYTFPKEAEFKSVDHASDVYSKVVGKSLKNFVKHLVENIASPLVTPCITPRFVPSCTSELMEELGNIAEKYNLPIQSHISENIGEIQWVKELHPDCDSYSHVYDKYKLMTNKTVMAHCVHLTPQERKLFKEKGVGISHCPNSNFCLHSGVLNVRRLINEGFEKIGLGTDVAGGYSPSIMDAMRQALISSKVIHIDSHAGEDEKYPALNFANVFYLATLGGAKVMDLDKKIGNFIVGKEFDALVVDISSQMGKPLLLSDNPGSSLVDQFKHDDHMSLFEKFIYLGDDRNFERMYVGGKRVF</sequence>
<feature type="domain" description="Amidohydrolase-related" evidence="5">
    <location>
        <begin position="70"/>
        <end position="341"/>
    </location>
</feature>
<keyword evidence="2" id="KW-0479">Metal-binding</keyword>
<dbReference type="PANTHER" id="PTHR11271">
    <property type="entry name" value="GUANINE DEAMINASE"/>
    <property type="match status" value="1"/>
</dbReference>
<dbReference type="GO" id="GO:0005829">
    <property type="term" value="C:cytosol"/>
    <property type="evidence" value="ECO:0007669"/>
    <property type="project" value="TreeGrafter"/>
</dbReference>
<dbReference type="SUPFAM" id="SSF51556">
    <property type="entry name" value="Metallo-dependent hydrolases"/>
    <property type="match status" value="1"/>
</dbReference>
<protein>
    <recommendedName>
        <fullName evidence="5">Amidohydrolase-related domain-containing protein</fullName>
    </recommendedName>
</protein>
<evidence type="ECO:0000256" key="1">
    <source>
        <dbReference type="ARBA" id="ARBA00001947"/>
    </source>
</evidence>
<keyword evidence="4" id="KW-0862">Zinc</keyword>
<accession>A0AAD5Y7X2</accession>
<dbReference type="InterPro" id="IPR006680">
    <property type="entry name" value="Amidohydro-rel"/>
</dbReference>
<gene>
    <name evidence="6" type="ORF">HK103_006459</name>
</gene>
<comment type="cofactor">
    <cofactor evidence="1">
        <name>Zn(2+)</name>
        <dbReference type="ChEBI" id="CHEBI:29105"/>
    </cofactor>
</comment>
<dbReference type="Pfam" id="PF01979">
    <property type="entry name" value="Amidohydro_1"/>
    <property type="match status" value="1"/>
</dbReference>
<dbReference type="PANTHER" id="PTHR11271:SF6">
    <property type="entry name" value="GUANINE DEAMINASE"/>
    <property type="match status" value="1"/>
</dbReference>
<dbReference type="GO" id="GO:0008270">
    <property type="term" value="F:zinc ion binding"/>
    <property type="evidence" value="ECO:0007669"/>
    <property type="project" value="TreeGrafter"/>
</dbReference>
<dbReference type="Gene3D" id="3.20.20.140">
    <property type="entry name" value="Metal-dependent hydrolases"/>
    <property type="match status" value="2"/>
</dbReference>
<evidence type="ECO:0000313" key="6">
    <source>
        <dbReference type="EMBL" id="KAJ3261150.1"/>
    </source>
</evidence>
<evidence type="ECO:0000313" key="7">
    <source>
        <dbReference type="Proteomes" id="UP001210925"/>
    </source>
</evidence>
<dbReference type="EMBL" id="JADGKB010000007">
    <property type="protein sequence ID" value="KAJ3261150.1"/>
    <property type="molecule type" value="Genomic_DNA"/>
</dbReference>
<comment type="caution">
    <text evidence="6">The sequence shown here is derived from an EMBL/GenBank/DDBJ whole genome shotgun (WGS) entry which is preliminary data.</text>
</comment>